<dbReference type="CDD" id="cd00077">
    <property type="entry name" value="HDc"/>
    <property type="match status" value="1"/>
</dbReference>
<comment type="caution">
    <text evidence="3">The sequence shown here is derived from an EMBL/GenBank/DDBJ whole genome shotgun (WGS) entry which is preliminary data.</text>
</comment>
<dbReference type="InterPro" id="IPR003607">
    <property type="entry name" value="HD/PDEase_dom"/>
</dbReference>
<dbReference type="PROSITE" id="PS51831">
    <property type="entry name" value="HD"/>
    <property type="match status" value="1"/>
</dbReference>
<reference evidence="3 4" key="1">
    <citation type="journal article" date="2014" name="Int. J. Syst. Evol. Microbiol.">
        <title>Complete genome sequence of Corynebacterium casei LMG S-19264T (=DSM 44701T), isolated from a smear-ripened cheese.</title>
        <authorList>
            <consortium name="US DOE Joint Genome Institute (JGI-PGF)"/>
            <person name="Walter F."/>
            <person name="Albersmeier A."/>
            <person name="Kalinowski J."/>
            <person name="Ruckert C."/>
        </authorList>
    </citation>
    <scope>NUCLEOTIDE SEQUENCE [LARGE SCALE GENOMIC DNA]</scope>
    <source>
        <strain evidence="3 4">CGMCC 1.7286</strain>
    </source>
</reference>
<dbReference type="Gene3D" id="1.10.3410.10">
    <property type="entry name" value="putative deoxyguanosinetriphosphate triphosphohydrolase like domain"/>
    <property type="match status" value="1"/>
</dbReference>
<evidence type="ECO:0000313" key="3">
    <source>
        <dbReference type="EMBL" id="GGO79728.1"/>
    </source>
</evidence>
<proteinExistence type="predicted"/>
<dbReference type="AlphaFoldDB" id="A0A917ZAK4"/>
<organism evidence="3 4">
    <name type="scientific">Marinobacterium nitratireducens</name>
    <dbReference type="NCBI Taxonomy" id="518897"/>
    <lineage>
        <taxon>Bacteria</taxon>
        <taxon>Pseudomonadati</taxon>
        <taxon>Pseudomonadota</taxon>
        <taxon>Gammaproteobacteria</taxon>
        <taxon>Oceanospirillales</taxon>
        <taxon>Oceanospirillaceae</taxon>
        <taxon>Marinobacterium</taxon>
    </lineage>
</organism>
<dbReference type="SUPFAM" id="SSF109604">
    <property type="entry name" value="HD-domain/PDEase-like"/>
    <property type="match status" value="1"/>
</dbReference>
<evidence type="ECO:0000313" key="4">
    <source>
        <dbReference type="Proteomes" id="UP000599578"/>
    </source>
</evidence>
<keyword evidence="1" id="KW-0378">Hydrolase</keyword>
<name>A0A917ZAK4_9GAMM</name>
<dbReference type="InterPro" id="IPR027432">
    <property type="entry name" value="dGTP_triphosphohydrolase_C"/>
</dbReference>
<gene>
    <name evidence="3" type="primary">dgt2</name>
    <name evidence="3" type="ORF">GCM10011348_14730</name>
</gene>
<dbReference type="EMBL" id="BMLT01000003">
    <property type="protein sequence ID" value="GGO79728.1"/>
    <property type="molecule type" value="Genomic_DNA"/>
</dbReference>
<accession>A0A917ZAK4</accession>
<dbReference type="InterPro" id="IPR006674">
    <property type="entry name" value="HD_domain"/>
</dbReference>
<dbReference type="SMART" id="SM00471">
    <property type="entry name" value="HDc"/>
    <property type="match status" value="1"/>
</dbReference>
<dbReference type="GO" id="GO:0006203">
    <property type="term" value="P:dGTP catabolic process"/>
    <property type="evidence" value="ECO:0007669"/>
    <property type="project" value="TreeGrafter"/>
</dbReference>
<dbReference type="GO" id="GO:0008832">
    <property type="term" value="F:dGTPase activity"/>
    <property type="evidence" value="ECO:0007669"/>
    <property type="project" value="TreeGrafter"/>
</dbReference>
<protein>
    <submittedName>
        <fullName evidence="3">Deoxyguanosinetriphosphate triphosphohydrolase-like protein</fullName>
    </submittedName>
</protein>
<dbReference type="Gene3D" id="1.10.3210.10">
    <property type="entry name" value="Hypothetical protein af1432"/>
    <property type="match status" value="1"/>
</dbReference>
<sequence>MIALTKDALLAGDATMAMQWNSLLTTRRYGHEHLGPGEVGRSHFHKDHDRIVFSSAFRRLGRKTQVHPLALNDHIHTRLTHSIEVGSLGRTLGIRVGELIADQLPPWVGPQDLGTVVQSACLAHDIGNPPFGHAGEYAIRDWFQRDAGTALLASLSEIEQADLETFEGNAQGFRVVTRIENHLFNGGLRLTYPTLGTLLKYPWTVERATDRGKFSCFRSEIDILESLGESLGLIRLGEHWWSRHPLTWLMEAADDICYAILDLEDAVELNILSFDDIRPILLQLCGELRYDDAIFSTQASARRKISALRGTAMENMIESALLAFRHHYDAIMAGEYSGELLADGDPNVREGLARAKRLAQERVFPDTRKTELEVGAYSSLGTLLEAFCRAVCDQHFKGPHRLGYRSGKILSLMGIHAPAPDVPLYQAYRRALDFIGGMTDTYATYLARQIGGLSP</sequence>
<dbReference type="InterPro" id="IPR023293">
    <property type="entry name" value="dGTP_triP_hydro_central_sf"/>
</dbReference>
<feature type="domain" description="HD" evidence="2">
    <location>
        <begin position="78"/>
        <end position="259"/>
    </location>
</feature>
<dbReference type="NCBIfam" id="TIGR01353">
    <property type="entry name" value="dGTP_triPase"/>
    <property type="match status" value="1"/>
</dbReference>
<dbReference type="Gene3D" id="1.10.3550.10">
    <property type="entry name" value="eoxyguanosinetriphosphate triphosphohydrolase domain-like"/>
    <property type="match status" value="1"/>
</dbReference>
<dbReference type="PANTHER" id="PTHR11373">
    <property type="entry name" value="DEOXYNUCLEOSIDE TRIPHOSPHATE TRIPHOSPHOHYDROLASE"/>
    <property type="match status" value="1"/>
</dbReference>
<dbReference type="InterPro" id="IPR006261">
    <property type="entry name" value="dGTPase"/>
</dbReference>
<evidence type="ECO:0000256" key="1">
    <source>
        <dbReference type="ARBA" id="ARBA00022801"/>
    </source>
</evidence>
<dbReference type="PANTHER" id="PTHR11373:SF40">
    <property type="entry name" value="DEOXYGUANOSINETRIPHOSPHATE TRIPHOSPHOHYDROLASE-LIKE PROTEIN 2"/>
    <property type="match status" value="1"/>
</dbReference>
<dbReference type="InterPro" id="IPR050135">
    <property type="entry name" value="dGTPase-like"/>
</dbReference>
<keyword evidence="4" id="KW-1185">Reference proteome</keyword>
<dbReference type="Pfam" id="PF01966">
    <property type="entry name" value="HD"/>
    <property type="match status" value="1"/>
</dbReference>
<dbReference type="Proteomes" id="UP000599578">
    <property type="component" value="Unassembled WGS sequence"/>
</dbReference>
<dbReference type="NCBIfam" id="NF002205">
    <property type="entry name" value="PRK01096.1"/>
    <property type="match status" value="1"/>
</dbReference>
<evidence type="ECO:0000259" key="2">
    <source>
        <dbReference type="PROSITE" id="PS51831"/>
    </source>
</evidence>